<dbReference type="EMBL" id="NHYD01003976">
    <property type="protein sequence ID" value="PPQ67154.1"/>
    <property type="molecule type" value="Genomic_DNA"/>
</dbReference>
<evidence type="ECO:0000313" key="3">
    <source>
        <dbReference type="Proteomes" id="UP000283269"/>
    </source>
</evidence>
<keyword evidence="1" id="KW-0812">Transmembrane</keyword>
<accession>A0A409VLK6</accession>
<dbReference type="AlphaFoldDB" id="A0A409VLK6"/>
<comment type="caution">
    <text evidence="2">The sequence shown here is derived from an EMBL/GenBank/DDBJ whole genome shotgun (WGS) entry which is preliminary data.</text>
</comment>
<organism evidence="2 3">
    <name type="scientific">Psilocybe cyanescens</name>
    <dbReference type="NCBI Taxonomy" id="93625"/>
    <lineage>
        <taxon>Eukaryota</taxon>
        <taxon>Fungi</taxon>
        <taxon>Dikarya</taxon>
        <taxon>Basidiomycota</taxon>
        <taxon>Agaricomycotina</taxon>
        <taxon>Agaricomycetes</taxon>
        <taxon>Agaricomycetidae</taxon>
        <taxon>Agaricales</taxon>
        <taxon>Agaricineae</taxon>
        <taxon>Strophariaceae</taxon>
        <taxon>Psilocybe</taxon>
    </lineage>
</organism>
<evidence type="ECO:0000313" key="2">
    <source>
        <dbReference type="EMBL" id="PPQ67154.1"/>
    </source>
</evidence>
<reference evidence="2 3" key="1">
    <citation type="journal article" date="2018" name="Evol. Lett.">
        <title>Horizontal gene cluster transfer increased hallucinogenic mushroom diversity.</title>
        <authorList>
            <person name="Reynolds H.T."/>
            <person name="Vijayakumar V."/>
            <person name="Gluck-Thaler E."/>
            <person name="Korotkin H.B."/>
            <person name="Matheny P.B."/>
            <person name="Slot J.C."/>
        </authorList>
    </citation>
    <scope>NUCLEOTIDE SEQUENCE [LARGE SCALE GENOMIC DNA]</scope>
    <source>
        <strain evidence="2 3">2631</strain>
    </source>
</reference>
<feature type="transmembrane region" description="Helical" evidence="1">
    <location>
        <begin position="53"/>
        <end position="71"/>
    </location>
</feature>
<gene>
    <name evidence="2" type="ORF">CVT25_005755</name>
</gene>
<name>A0A409VLK6_PSICY</name>
<protein>
    <recommendedName>
        <fullName evidence="4">G-protein coupled receptors family 1 profile domain-containing protein</fullName>
    </recommendedName>
</protein>
<keyword evidence="1" id="KW-0472">Membrane</keyword>
<feature type="transmembrane region" description="Helical" evidence="1">
    <location>
        <begin position="91"/>
        <end position="111"/>
    </location>
</feature>
<feature type="transmembrane region" description="Helical" evidence="1">
    <location>
        <begin position="259"/>
        <end position="285"/>
    </location>
</feature>
<dbReference type="Proteomes" id="UP000283269">
    <property type="component" value="Unassembled WGS sequence"/>
</dbReference>
<feature type="transmembrane region" description="Helical" evidence="1">
    <location>
        <begin position="22"/>
        <end position="44"/>
    </location>
</feature>
<feature type="transmembrane region" description="Helical" evidence="1">
    <location>
        <begin position="185"/>
        <end position="207"/>
    </location>
</feature>
<dbReference type="STRING" id="93625.A0A409VLK6"/>
<sequence length="327" mass="35910">MADETSAQRAASLARLGELRPVFLALHVGGGLVGLPLLIITFLVSSNIPRQPALINFCVAWVLNSISYTLVSLSGSSHTASTPLCFTQAAVLNGAPPMAGVGTFLVVFQIWRTIRDPISRRIYRGRQCSEKATLIVTISLPYIVFIIFSLVSAVLQVRTPHILDRTNGLYCTVTGVPFRRWSVPLSTVAILILMLGFETAIAIRYYLARRRIVNSFPLASRSTSLGLIIRISLFNVYLLVTFGASLVFLSGAIQPWAYMIQAGLSMVAFLLFATQKNVVLVWCFWRKNRKESHSDDSMLALQKHGPNGDVSVNLAPSTPDTIITDRV</sequence>
<dbReference type="OrthoDB" id="3046318at2759"/>
<evidence type="ECO:0008006" key="4">
    <source>
        <dbReference type="Google" id="ProtNLM"/>
    </source>
</evidence>
<dbReference type="InParanoid" id="A0A409VLK6"/>
<keyword evidence="3" id="KW-1185">Reference proteome</keyword>
<feature type="transmembrane region" description="Helical" evidence="1">
    <location>
        <begin position="132"/>
        <end position="155"/>
    </location>
</feature>
<keyword evidence="1" id="KW-1133">Transmembrane helix</keyword>
<feature type="transmembrane region" description="Helical" evidence="1">
    <location>
        <begin position="227"/>
        <end position="253"/>
    </location>
</feature>
<evidence type="ECO:0000256" key="1">
    <source>
        <dbReference type="SAM" id="Phobius"/>
    </source>
</evidence>
<proteinExistence type="predicted"/>